<proteinExistence type="predicted"/>
<feature type="chain" id="PRO_5032409910" evidence="1">
    <location>
        <begin position="21"/>
        <end position="76"/>
    </location>
</feature>
<keyword evidence="1" id="KW-0732">Signal</keyword>
<dbReference type="Proteomes" id="UP000663823">
    <property type="component" value="Unassembled WGS sequence"/>
</dbReference>
<protein>
    <submittedName>
        <fullName evidence="2">Uncharacterized protein</fullName>
    </submittedName>
</protein>
<reference evidence="2" key="1">
    <citation type="submission" date="2021-02" db="EMBL/GenBank/DDBJ databases">
        <authorList>
            <person name="Nowell W R."/>
        </authorList>
    </citation>
    <scope>NUCLEOTIDE SEQUENCE</scope>
</reference>
<evidence type="ECO:0000313" key="3">
    <source>
        <dbReference type="Proteomes" id="UP000663823"/>
    </source>
</evidence>
<evidence type="ECO:0000256" key="1">
    <source>
        <dbReference type="SAM" id="SignalP"/>
    </source>
</evidence>
<sequence length="76" mass="8723">MMKTYLYLTSFILFYYCGKCAQPYFPPQILFFADNTLYAIDEINQRAYKSASSSVKQSETGYALKHFPFAIPGSPQ</sequence>
<comment type="caution">
    <text evidence="2">The sequence shown here is derived from an EMBL/GenBank/DDBJ whole genome shotgun (WGS) entry which is preliminary data.</text>
</comment>
<accession>A0A819UPP2</accession>
<feature type="signal peptide" evidence="1">
    <location>
        <begin position="1"/>
        <end position="20"/>
    </location>
</feature>
<feature type="non-terminal residue" evidence="2">
    <location>
        <position position="76"/>
    </location>
</feature>
<evidence type="ECO:0000313" key="2">
    <source>
        <dbReference type="EMBL" id="CAF4098187.1"/>
    </source>
</evidence>
<name>A0A819UPP2_9BILA</name>
<dbReference type="EMBL" id="CAJOAX010011694">
    <property type="protein sequence ID" value="CAF4098187.1"/>
    <property type="molecule type" value="Genomic_DNA"/>
</dbReference>
<gene>
    <name evidence="2" type="ORF">OTI717_LOCUS34015</name>
</gene>
<dbReference type="AlphaFoldDB" id="A0A819UPP2"/>
<organism evidence="2 3">
    <name type="scientific">Rotaria sordida</name>
    <dbReference type="NCBI Taxonomy" id="392033"/>
    <lineage>
        <taxon>Eukaryota</taxon>
        <taxon>Metazoa</taxon>
        <taxon>Spiralia</taxon>
        <taxon>Gnathifera</taxon>
        <taxon>Rotifera</taxon>
        <taxon>Eurotatoria</taxon>
        <taxon>Bdelloidea</taxon>
        <taxon>Philodinida</taxon>
        <taxon>Philodinidae</taxon>
        <taxon>Rotaria</taxon>
    </lineage>
</organism>